<evidence type="ECO:0000256" key="1">
    <source>
        <dbReference type="SAM" id="MobiDB-lite"/>
    </source>
</evidence>
<dbReference type="EMBL" id="CP046171">
    <property type="protein sequence ID" value="QIS02088.1"/>
    <property type="molecule type" value="Genomic_DNA"/>
</dbReference>
<dbReference type="AlphaFoldDB" id="A0A6G9XMF5"/>
<reference evidence="2 3" key="1">
    <citation type="journal article" date="2019" name="ACS Chem. Biol.">
        <title>Identification and Mobilization of a Cryptic Antibiotic Biosynthesis Gene Locus from a Human-Pathogenic Nocardia Isolate.</title>
        <authorList>
            <person name="Herisse M."/>
            <person name="Ishida K."/>
            <person name="Porter J.L."/>
            <person name="Howden B."/>
            <person name="Hertweck C."/>
            <person name="Stinear T.P."/>
            <person name="Pidot S.J."/>
        </authorList>
    </citation>
    <scope>NUCLEOTIDE SEQUENCE [LARGE SCALE GENOMIC DNA]</scope>
    <source>
        <strain evidence="2 3">AUSMDU00024985</strain>
    </source>
</reference>
<protein>
    <submittedName>
        <fullName evidence="2">Uncharacterized protein</fullName>
    </submittedName>
</protein>
<gene>
    <name evidence="2" type="ORF">F5X71_06935</name>
</gene>
<accession>A0A6G9XMF5</accession>
<organism evidence="2 3">
    <name type="scientific">Nocardia brasiliensis</name>
    <dbReference type="NCBI Taxonomy" id="37326"/>
    <lineage>
        <taxon>Bacteria</taxon>
        <taxon>Bacillati</taxon>
        <taxon>Actinomycetota</taxon>
        <taxon>Actinomycetes</taxon>
        <taxon>Mycobacteriales</taxon>
        <taxon>Nocardiaceae</taxon>
        <taxon>Nocardia</taxon>
    </lineage>
</organism>
<dbReference type="RefSeq" id="WP_167460067.1">
    <property type="nucleotide sequence ID" value="NZ_CP046171.1"/>
</dbReference>
<feature type="compositionally biased region" description="Basic and acidic residues" evidence="1">
    <location>
        <begin position="9"/>
        <end position="35"/>
    </location>
</feature>
<evidence type="ECO:0000313" key="2">
    <source>
        <dbReference type="EMBL" id="QIS02088.1"/>
    </source>
</evidence>
<feature type="region of interest" description="Disordered" evidence="1">
    <location>
        <begin position="1"/>
        <end position="54"/>
    </location>
</feature>
<proteinExistence type="predicted"/>
<evidence type="ECO:0000313" key="3">
    <source>
        <dbReference type="Proteomes" id="UP000501705"/>
    </source>
</evidence>
<dbReference type="Proteomes" id="UP000501705">
    <property type="component" value="Chromosome"/>
</dbReference>
<sequence length="54" mass="5813">MSGPQMDRVTAESKRDEADFADEHTKATHADEHPSGVDLETDESTPDGHAGMDS</sequence>
<name>A0A6G9XMF5_NOCBR</name>